<evidence type="ECO:0000313" key="3">
    <source>
        <dbReference type="Proteomes" id="UP000314294"/>
    </source>
</evidence>
<dbReference type="AlphaFoldDB" id="A0A4Z2JDA6"/>
<protein>
    <submittedName>
        <fullName evidence="2">Uncharacterized protein</fullName>
    </submittedName>
</protein>
<dbReference type="Proteomes" id="UP000314294">
    <property type="component" value="Unassembled WGS sequence"/>
</dbReference>
<feature type="region of interest" description="Disordered" evidence="1">
    <location>
        <begin position="95"/>
        <end position="169"/>
    </location>
</feature>
<name>A0A4Z2JDA6_9TELE</name>
<accession>A0A4Z2JDA6</accession>
<feature type="compositionally biased region" description="Basic and acidic residues" evidence="1">
    <location>
        <begin position="95"/>
        <end position="108"/>
    </location>
</feature>
<keyword evidence="3" id="KW-1185">Reference proteome</keyword>
<dbReference type="EMBL" id="SRLO01000006">
    <property type="protein sequence ID" value="TNN88265.1"/>
    <property type="molecule type" value="Genomic_DNA"/>
</dbReference>
<evidence type="ECO:0000313" key="2">
    <source>
        <dbReference type="EMBL" id="TNN88265.1"/>
    </source>
</evidence>
<proteinExistence type="predicted"/>
<comment type="caution">
    <text evidence="2">The sequence shown here is derived from an EMBL/GenBank/DDBJ whole genome shotgun (WGS) entry which is preliminary data.</text>
</comment>
<reference evidence="2 3" key="1">
    <citation type="submission" date="2019-03" db="EMBL/GenBank/DDBJ databases">
        <title>First draft genome of Liparis tanakae, snailfish: a comprehensive survey of snailfish specific genes.</title>
        <authorList>
            <person name="Kim W."/>
            <person name="Song I."/>
            <person name="Jeong J.-H."/>
            <person name="Kim D."/>
            <person name="Kim S."/>
            <person name="Ryu S."/>
            <person name="Song J.Y."/>
            <person name="Lee S.K."/>
        </authorList>
    </citation>
    <scope>NUCLEOTIDE SEQUENCE [LARGE SCALE GENOMIC DNA]</scope>
    <source>
        <tissue evidence="2">Muscle</tissue>
    </source>
</reference>
<evidence type="ECO:0000256" key="1">
    <source>
        <dbReference type="SAM" id="MobiDB-lite"/>
    </source>
</evidence>
<organism evidence="2 3">
    <name type="scientific">Liparis tanakae</name>
    <name type="common">Tanaka's snailfish</name>
    <dbReference type="NCBI Taxonomy" id="230148"/>
    <lineage>
        <taxon>Eukaryota</taxon>
        <taxon>Metazoa</taxon>
        <taxon>Chordata</taxon>
        <taxon>Craniata</taxon>
        <taxon>Vertebrata</taxon>
        <taxon>Euteleostomi</taxon>
        <taxon>Actinopterygii</taxon>
        <taxon>Neopterygii</taxon>
        <taxon>Teleostei</taxon>
        <taxon>Neoteleostei</taxon>
        <taxon>Acanthomorphata</taxon>
        <taxon>Eupercaria</taxon>
        <taxon>Perciformes</taxon>
        <taxon>Cottioidei</taxon>
        <taxon>Cottales</taxon>
        <taxon>Liparidae</taxon>
        <taxon>Liparis</taxon>
    </lineage>
</organism>
<sequence length="169" mass="18775">MDIYPLDQYHDRNASPLAEFLQANGPRLPPSPIQYGRPPPPTSSSIATVAVEVQTTSQLRTKRELSKTALTKEVPVALGEKSGLRLVTFHLSMMDHRPKSEVESRSRSQAESNHSPAPEKRPLLPLHPSLENNRKKSEAAYQRSLSHAKGPQCVSDGDYSETAQLNKRQ</sequence>
<feature type="compositionally biased region" description="Pro residues" evidence="1">
    <location>
        <begin position="27"/>
        <end position="42"/>
    </location>
</feature>
<gene>
    <name evidence="2" type="ORF">EYF80_001481</name>
</gene>
<feature type="region of interest" description="Disordered" evidence="1">
    <location>
        <begin position="22"/>
        <end position="44"/>
    </location>
</feature>